<evidence type="ECO:0008006" key="5">
    <source>
        <dbReference type="Google" id="ProtNLM"/>
    </source>
</evidence>
<feature type="region of interest" description="Disordered" evidence="2">
    <location>
        <begin position="665"/>
        <end position="698"/>
    </location>
</feature>
<feature type="compositionally biased region" description="Low complexity" evidence="2">
    <location>
        <begin position="665"/>
        <end position="675"/>
    </location>
</feature>
<comment type="caution">
    <text evidence="3">The sequence shown here is derived from an EMBL/GenBank/DDBJ whole genome shotgun (WGS) entry which is preliminary data.</text>
</comment>
<dbReference type="Gene3D" id="3.40.50.12700">
    <property type="match status" value="1"/>
</dbReference>
<evidence type="ECO:0000313" key="4">
    <source>
        <dbReference type="Proteomes" id="UP000683360"/>
    </source>
</evidence>
<gene>
    <name evidence="3" type="ORF">MEDL_38107</name>
</gene>
<feature type="compositionally biased region" description="Polar residues" evidence="2">
    <location>
        <begin position="453"/>
        <end position="469"/>
    </location>
</feature>
<evidence type="ECO:0000256" key="1">
    <source>
        <dbReference type="SAM" id="Coils"/>
    </source>
</evidence>
<dbReference type="OrthoDB" id="6115627at2759"/>
<evidence type="ECO:0000313" key="3">
    <source>
        <dbReference type="EMBL" id="CAG2224950.1"/>
    </source>
</evidence>
<proteinExistence type="predicted"/>
<evidence type="ECO:0000256" key="2">
    <source>
        <dbReference type="SAM" id="MobiDB-lite"/>
    </source>
</evidence>
<reference evidence="3" key="1">
    <citation type="submission" date="2021-03" db="EMBL/GenBank/DDBJ databases">
        <authorList>
            <person name="Bekaert M."/>
        </authorList>
    </citation>
    <scope>NUCLEOTIDE SEQUENCE</scope>
</reference>
<keyword evidence="1" id="KW-0175">Coiled coil</keyword>
<dbReference type="Proteomes" id="UP000683360">
    <property type="component" value="Unassembled WGS sequence"/>
</dbReference>
<keyword evidence="4" id="KW-1185">Reference proteome</keyword>
<dbReference type="CDD" id="cd00229">
    <property type="entry name" value="SGNH_hydrolase"/>
    <property type="match status" value="1"/>
</dbReference>
<dbReference type="Gene3D" id="3.40.50.12690">
    <property type="match status" value="1"/>
</dbReference>
<protein>
    <recommendedName>
        <fullName evidence="5">SGNH hydrolase-type esterase domain-containing protein</fullName>
    </recommendedName>
</protein>
<feature type="compositionally biased region" description="Acidic residues" evidence="2">
    <location>
        <begin position="680"/>
        <end position="698"/>
    </location>
</feature>
<dbReference type="SUPFAM" id="SSF52266">
    <property type="entry name" value="SGNH hydrolase"/>
    <property type="match status" value="1"/>
</dbReference>
<sequence>MTSIPSGSGINWTLMVKTYNLQINGKFPANAGQVILEYAKKPGINTQTHIKEKRISSRDYLRSIRRANNTIYKGTILFIEFQPQLNIQDFVTTLDKLTTVVTNLKDKVDELEISIQANNLSNASSIQILNDRMTALAKVRMQHDQQSMNKMQDIEAEIQNVNKNLEKKVNMLQGKTQSISDKIKLYEVETIKLQKSFMPEENLGNQCTPMLDEDQTIPKTICETILQEHSHEIEQSINADINEEPQNPVYDTQPKLPLSGSRVLIAGSSVLKGIDPSKLKDYIDVHVHRGANVLDLYEDIRSMDLSSYNTIIIHVGGNDASSKMNVQQFVDIFQEIINFVRCQNCRAIVSGILPRIQCDVTEYNTILKQMCHYNDVKFISNYESFVYKDDHIAKSFYTTDGIHLNRYGTIKLLANVNKVIKVFKGKQIQHHLNQQNRNRYQSSSHQYYANNFRRSPTKPRYQSRSNMNTTHRRNFNHSGINPINVKDRNDLNMNSRDSWENNNELNRQNVDHSPNSVPTDPDYEIHEKEFQSEVYHFSDFHLPIANSAMSYDGRVEDHIFRDAAWFYRTAQRDFWDKYLHKDQAQRLFTKSYHDYYLEVESRRNFLTDKAEVTTDCCTIGVGGEPCSLINFSNDKLDHTAAVWCEVKDRCSHDHGFLEALNLSKTPPSASSSLRSSKYDFDDEEVGENEDDDDDDDTDEEVQTIIGLERVSFFLERFNYYKWIRSKKLTWAYNTYGEEREETFANADEALDWLNILEENPPGFSMTDIRKLLDEQELYFSKAHLKLLERVLIFIDYCEEEEYKWEKGSINFRWLYHNMFCFKEFNRGYSTLASRFARTIVPPPVIVVIISIDARRQITEEIKDYYYDEKYISDAMVDSYYDHLDPADYNMVGEEEDNNYYDNFEFNNCDGELRMQYRECDNF</sequence>
<dbReference type="AlphaFoldDB" id="A0A8S3T2Z4"/>
<organism evidence="3 4">
    <name type="scientific">Mytilus edulis</name>
    <name type="common">Blue mussel</name>
    <dbReference type="NCBI Taxonomy" id="6550"/>
    <lineage>
        <taxon>Eukaryota</taxon>
        <taxon>Metazoa</taxon>
        <taxon>Spiralia</taxon>
        <taxon>Lophotrochozoa</taxon>
        <taxon>Mollusca</taxon>
        <taxon>Bivalvia</taxon>
        <taxon>Autobranchia</taxon>
        <taxon>Pteriomorphia</taxon>
        <taxon>Mytilida</taxon>
        <taxon>Mytiloidea</taxon>
        <taxon>Mytilidae</taxon>
        <taxon>Mytilinae</taxon>
        <taxon>Mytilus</taxon>
    </lineage>
</organism>
<feature type="region of interest" description="Disordered" evidence="2">
    <location>
        <begin position="453"/>
        <end position="516"/>
    </location>
</feature>
<accession>A0A8S3T2Z4</accession>
<dbReference type="EMBL" id="CAJPWZ010001827">
    <property type="protein sequence ID" value="CAG2224950.1"/>
    <property type="molecule type" value="Genomic_DNA"/>
</dbReference>
<name>A0A8S3T2Z4_MYTED</name>
<feature type="compositionally biased region" description="Polar residues" evidence="2">
    <location>
        <begin position="491"/>
        <end position="516"/>
    </location>
</feature>
<feature type="coiled-coil region" evidence="1">
    <location>
        <begin position="144"/>
        <end position="182"/>
    </location>
</feature>